<organism evidence="2 3">
    <name type="scientific">Candidatus Reconcilbacillus cellulovorans</name>
    <dbReference type="NCBI Taxonomy" id="1906605"/>
    <lineage>
        <taxon>Bacteria</taxon>
        <taxon>Bacillati</taxon>
        <taxon>Bacillota</taxon>
        <taxon>Bacilli</taxon>
        <taxon>Bacillales</taxon>
        <taxon>Paenibacillaceae</taxon>
        <taxon>Candidatus Reconcilbacillus</taxon>
    </lineage>
</organism>
<sequence length="86" mass="9467">MKRYAYTIAFTAFGLVLCAADLLRLDPDHLYLFMFSVPVWLIEAFGDVHTVNAFAVYALTVLFWAAVGKSADLLLGPAVRRGRAGT</sequence>
<reference evidence="2 3" key="1">
    <citation type="submission" date="2016-12" db="EMBL/GenBank/DDBJ databases">
        <title>Candidatus Reconcilibacillus cellulovorans genome.</title>
        <authorList>
            <person name="Kolinko S."/>
            <person name="Wu Y.-W."/>
            <person name="Tachea F."/>
            <person name="Denzel E."/>
            <person name="Hiras J."/>
            <person name="Baecker N."/>
            <person name="Chan L.J."/>
            <person name="Eichorst S.A."/>
            <person name="Frey D."/>
            <person name="Adams P.D."/>
            <person name="Pray T."/>
            <person name="Tanjore D."/>
            <person name="Petzold C.J."/>
            <person name="Gladden J.M."/>
            <person name="Simmons B.A."/>
            <person name="Singer S.W."/>
        </authorList>
    </citation>
    <scope>NUCLEOTIDE SEQUENCE [LARGE SCALE GENOMIC DNA]</scope>
    <source>
        <strain evidence="2">JTherm</strain>
    </source>
</reference>
<evidence type="ECO:0000256" key="1">
    <source>
        <dbReference type="SAM" id="Phobius"/>
    </source>
</evidence>
<accession>A0A2A6DXM8</accession>
<keyword evidence="1" id="KW-1133">Transmembrane helix</keyword>
<dbReference type="AlphaFoldDB" id="A0A2A6DXM8"/>
<proteinExistence type="predicted"/>
<name>A0A2A6DXM8_9BACL</name>
<dbReference type="EMBL" id="MOXJ01000026">
    <property type="protein sequence ID" value="PDO09828.1"/>
    <property type="molecule type" value="Genomic_DNA"/>
</dbReference>
<dbReference type="Proteomes" id="UP000243688">
    <property type="component" value="Unassembled WGS sequence"/>
</dbReference>
<evidence type="ECO:0000313" key="3">
    <source>
        <dbReference type="Proteomes" id="UP000243688"/>
    </source>
</evidence>
<evidence type="ECO:0000313" key="2">
    <source>
        <dbReference type="EMBL" id="PDO09828.1"/>
    </source>
</evidence>
<keyword evidence="1" id="KW-0472">Membrane</keyword>
<feature type="transmembrane region" description="Helical" evidence="1">
    <location>
        <begin position="48"/>
        <end position="67"/>
    </location>
</feature>
<comment type="caution">
    <text evidence="2">The sequence shown here is derived from an EMBL/GenBank/DDBJ whole genome shotgun (WGS) entry which is preliminary data.</text>
</comment>
<keyword evidence="1" id="KW-0812">Transmembrane</keyword>
<protein>
    <submittedName>
        <fullName evidence="2">Uncharacterized protein</fullName>
    </submittedName>
</protein>
<gene>
    <name evidence="2" type="ORF">BLM47_10390</name>
</gene>